<proteinExistence type="predicted"/>
<gene>
    <name evidence="1" type="ORF">GCM10010862_39470</name>
</gene>
<evidence type="ECO:0000313" key="2">
    <source>
        <dbReference type="Proteomes" id="UP001156691"/>
    </source>
</evidence>
<organism evidence="1 2">
    <name type="scientific">Devosia nitrariae</name>
    <dbReference type="NCBI Taxonomy" id="2071872"/>
    <lineage>
        <taxon>Bacteria</taxon>
        <taxon>Pseudomonadati</taxon>
        <taxon>Pseudomonadota</taxon>
        <taxon>Alphaproteobacteria</taxon>
        <taxon>Hyphomicrobiales</taxon>
        <taxon>Devosiaceae</taxon>
        <taxon>Devosia</taxon>
    </lineage>
</organism>
<reference evidence="2" key="1">
    <citation type="journal article" date="2019" name="Int. J. Syst. Evol. Microbiol.">
        <title>The Global Catalogue of Microorganisms (GCM) 10K type strain sequencing project: providing services to taxonomists for standard genome sequencing and annotation.</title>
        <authorList>
            <consortium name="The Broad Institute Genomics Platform"/>
            <consortium name="The Broad Institute Genome Sequencing Center for Infectious Disease"/>
            <person name="Wu L."/>
            <person name="Ma J."/>
        </authorList>
    </citation>
    <scope>NUCLEOTIDE SEQUENCE [LARGE SCALE GENOMIC DNA]</scope>
    <source>
        <strain evidence="2">NBRC 112416</strain>
    </source>
</reference>
<accession>A0ABQ5W9Y7</accession>
<dbReference type="SUPFAM" id="SSF48452">
    <property type="entry name" value="TPR-like"/>
    <property type="match status" value="1"/>
</dbReference>
<sequence length="912" mass="99207">MNPQTRNLLVKRIAEAVEAMGPAPVFERFAVVLVEHLLNIELFQSGSSISGNPVAGTLDATSADQRVVVEASALQTYFGQQMAKARNDLLHALELAPGAERILLVSSQRAPVGTIEDFVQDAARDPATADREIAVLDSRRIAEAIVDELVVKDNAMDALSELLPALDEVRDLHPYNLAAPVLDSRFVPREEVDRELSLRLADSTCVEVAGLGGLGKSMAAAAFLRRHGSEFEYPFWVDARTIRGVEQLSAIPLRRGGADRNVLGLLKRHRCLVVLDDASEELTSEALLEVCGPESRIVVTRRRRMPGSYDLPLMSGEEARQLLDAGLASPVPDPAFEAIIAAIGGHPLSLRLVNAAVRSGASWDEMIEDCPRLGSMADGEVLLAERVLGRLRPILSGELSVFVWAGQPNCDREFLKSVVGTLGIRKLQEFGLTAPDSPSSVRLHDIVYSSLRTGDWLSPQQSRELDDALERYLATQMRGDGHGLQTTAAQLRNRVRELAAAGDRRPAFLHALLAAWSPHEIDPALLPVPAATAAEIADRGATGSDAEILLVLETIEALNRYEKHVNGYASAQAMLRDVLPVYAVLGGTPGLSPRQTAEIKHHHAKTLRLLRREDEALALFEEVVASFPLNEAKLQLVRLHASRGRYERATTLALEIIEAHRSGEGVSASVLMGLSDTLNGGRARWSGEILAAHDKHLMSQALFSAASGVAQGYDALSAFARSWAWNAPERLQQLLSQLPEPTPFMLSDERSRAGYAEILYHAALMETCGSSARRALEAYESLRSTDAFQRRRWGEVLNMLGRFEDAESVLQDIDDPDGRIWVANSLSQTKLGLGKTGEALALADEAIAGATGRNEIYRASFLLQRAKTLLAIGQDPTAEVEAALAGGINPRQRAELLDMQASLRRDHLSTGR</sequence>
<dbReference type="Gene3D" id="3.40.50.300">
    <property type="entry name" value="P-loop containing nucleotide triphosphate hydrolases"/>
    <property type="match status" value="1"/>
</dbReference>
<dbReference type="EMBL" id="BSNS01000022">
    <property type="protein sequence ID" value="GLQ56688.1"/>
    <property type="molecule type" value="Genomic_DNA"/>
</dbReference>
<protein>
    <recommendedName>
        <fullName evidence="3">NB-ARC domain-containing protein</fullName>
    </recommendedName>
</protein>
<name>A0ABQ5W9Y7_9HYPH</name>
<dbReference type="SUPFAM" id="SSF52540">
    <property type="entry name" value="P-loop containing nucleoside triphosphate hydrolases"/>
    <property type="match status" value="1"/>
</dbReference>
<evidence type="ECO:0008006" key="3">
    <source>
        <dbReference type="Google" id="ProtNLM"/>
    </source>
</evidence>
<dbReference type="Gene3D" id="1.25.40.10">
    <property type="entry name" value="Tetratricopeptide repeat domain"/>
    <property type="match status" value="1"/>
</dbReference>
<dbReference type="InterPro" id="IPR027417">
    <property type="entry name" value="P-loop_NTPase"/>
</dbReference>
<dbReference type="PRINTS" id="PR00364">
    <property type="entry name" value="DISEASERSIST"/>
</dbReference>
<keyword evidence="2" id="KW-1185">Reference proteome</keyword>
<evidence type="ECO:0000313" key="1">
    <source>
        <dbReference type="EMBL" id="GLQ56688.1"/>
    </source>
</evidence>
<dbReference type="Proteomes" id="UP001156691">
    <property type="component" value="Unassembled WGS sequence"/>
</dbReference>
<comment type="caution">
    <text evidence="1">The sequence shown here is derived from an EMBL/GenBank/DDBJ whole genome shotgun (WGS) entry which is preliminary data.</text>
</comment>
<dbReference type="InterPro" id="IPR011990">
    <property type="entry name" value="TPR-like_helical_dom_sf"/>
</dbReference>